<evidence type="ECO:0000256" key="5">
    <source>
        <dbReference type="ARBA" id="ARBA00038359"/>
    </source>
</evidence>
<dbReference type="InterPro" id="IPR049326">
    <property type="entry name" value="Rhodopsin_dom_fungi"/>
</dbReference>
<evidence type="ECO:0000256" key="4">
    <source>
        <dbReference type="ARBA" id="ARBA00023136"/>
    </source>
</evidence>
<dbReference type="GO" id="GO:0016020">
    <property type="term" value="C:membrane"/>
    <property type="evidence" value="ECO:0007669"/>
    <property type="project" value="UniProtKB-SubCell"/>
</dbReference>
<comment type="caution">
    <text evidence="9">The sequence shown here is derived from an EMBL/GenBank/DDBJ whole genome shotgun (WGS) entry which is preliminary data.</text>
</comment>
<gene>
    <name evidence="9" type="ORF">N8I77_013171</name>
</gene>
<proteinExistence type="inferred from homology"/>
<keyword evidence="4 7" id="KW-0472">Membrane</keyword>
<feature type="transmembrane region" description="Helical" evidence="7">
    <location>
        <begin position="131"/>
        <end position="154"/>
    </location>
</feature>
<evidence type="ECO:0000313" key="10">
    <source>
        <dbReference type="Proteomes" id="UP001265746"/>
    </source>
</evidence>
<evidence type="ECO:0000256" key="6">
    <source>
        <dbReference type="SAM" id="MobiDB-lite"/>
    </source>
</evidence>
<dbReference type="Pfam" id="PF20684">
    <property type="entry name" value="Fung_rhodopsin"/>
    <property type="match status" value="1"/>
</dbReference>
<feature type="transmembrane region" description="Helical" evidence="7">
    <location>
        <begin position="210"/>
        <end position="228"/>
    </location>
</feature>
<organism evidence="9 10">
    <name type="scientific">Phomopsis amygdali</name>
    <name type="common">Fusicoccum amygdali</name>
    <dbReference type="NCBI Taxonomy" id="1214568"/>
    <lineage>
        <taxon>Eukaryota</taxon>
        <taxon>Fungi</taxon>
        <taxon>Dikarya</taxon>
        <taxon>Ascomycota</taxon>
        <taxon>Pezizomycotina</taxon>
        <taxon>Sordariomycetes</taxon>
        <taxon>Sordariomycetidae</taxon>
        <taxon>Diaporthales</taxon>
        <taxon>Diaporthaceae</taxon>
        <taxon>Diaporthe</taxon>
    </lineage>
</organism>
<dbReference type="AlphaFoldDB" id="A0AAD9S101"/>
<evidence type="ECO:0000259" key="8">
    <source>
        <dbReference type="Pfam" id="PF20684"/>
    </source>
</evidence>
<name>A0AAD9S101_PHOAM</name>
<dbReference type="InterPro" id="IPR052337">
    <property type="entry name" value="SAT4-like"/>
</dbReference>
<evidence type="ECO:0000256" key="2">
    <source>
        <dbReference type="ARBA" id="ARBA00022692"/>
    </source>
</evidence>
<comment type="subcellular location">
    <subcellularLocation>
        <location evidence="1">Membrane</location>
        <topology evidence="1">Multi-pass membrane protein</topology>
    </subcellularLocation>
</comment>
<keyword evidence="3 7" id="KW-1133">Transmembrane helix</keyword>
<protein>
    <recommendedName>
        <fullName evidence="8">Rhodopsin domain-containing protein</fullName>
    </recommendedName>
</protein>
<dbReference type="PANTHER" id="PTHR33048">
    <property type="entry name" value="PTH11-LIKE INTEGRAL MEMBRANE PROTEIN (AFU_ORTHOLOGUE AFUA_5G11245)"/>
    <property type="match status" value="1"/>
</dbReference>
<dbReference type="Proteomes" id="UP001265746">
    <property type="component" value="Unassembled WGS sequence"/>
</dbReference>
<evidence type="ECO:0000313" key="9">
    <source>
        <dbReference type="EMBL" id="KAK2596275.1"/>
    </source>
</evidence>
<feature type="domain" description="Rhodopsin" evidence="8">
    <location>
        <begin position="33"/>
        <end position="272"/>
    </location>
</feature>
<evidence type="ECO:0000256" key="1">
    <source>
        <dbReference type="ARBA" id="ARBA00004141"/>
    </source>
</evidence>
<feature type="transmembrane region" description="Helical" evidence="7">
    <location>
        <begin position="49"/>
        <end position="70"/>
    </location>
</feature>
<keyword evidence="10" id="KW-1185">Reference proteome</keyword>
<evidence type="ECO:0000256" key="7">
    <source>
        <dbReference type="SAM" id="Phobius"/>
    </source>
</evidence>
<dbReference type="PANTHER" id="PTHR33048:SF57">
    <property type="entry name" value="INTEGRAL MEMBRANE PROTEIN-RELATED"/>
    <property type="match status" value="1"/>
</dbReference>
<reference evidence="9" key="1">
    <citation type="submission" date="2023-06" db="EMBL/GenBank/DDBJ databases">
        <authorList>
            <person name="Noh H."/>
        </authorList>
    </citation>
    <scope>NUCLEOTIDE SEQUENCE</scope>
    <source>
        <strain evidence="9">DUCC20226</strain>
    </source>
</reference>
<feature type="transmembrane region" description="Helical" evidence="7">
    <location>
        <begin position="248"/>
        <end position="272"/>
    </location>
</feature>
<comment type="similarity">
    <text evidence="5">Belongs to the SAT4 family.</text>
</comment>
<feature type="transmembrane region" description="Helical" evidence="7">
    <location>
        <begin position="98"/>
        <end position="119"/>
    </location>
</feature>
<sequence length="329" mass="36298">MTSSTIPIELPGQVGFLATATICMVLPTTLVVLRILARRRTSLSLNGSDFCIMAALTFDIGLCIVDYFMVLKGGFGFHIKDIERRFGPETLVTFNKCIAAWPILWSCCVMTSKWSVLLMYQTLIPVARMKLAVRIVGTFIVLFAIGGILEAFLICRPYAKNYYINLPGTCGNVRTFYIWLSALNLFSDLVILFLPIPFLYKLQMPLKKRLGLISMFMVGVLTCVVTLYRQTTLGNMDLTDITSSGLLAFLASTIEIAVAICIACLPFLRALWGSLSSQRGGSSNNYESCGSRGLANGRRTLKNDGFGHLPDDSSEIRLQPVEPNSGRLV</sequence>
<accession>A0AAD9S101</accession>
<keyword evidence="2 7" id="KW-0812">Transmembrane</keyword>
<dbReference type="EMBL" id="JAUJFL010000011">
    <property type="protein sequence ID" value="KAK2596275.1"/>
    <property type="molecule type" value="Genomic_DNA"/>
</dbReference>
<feature type="transmembrane region" description="Helical" evidence="7">
    <location>
        <begin position="14"/>
        <end position="37"/>
    </location>
</feature>
<evidence type="ECO:0000256" key="3">
    <source>
        <dbReference type="ARBA" id="ARBA00022989"/>
    </source>
</evidence>
<feature type="transmembrane region" description="Helical" evidence="7">
    <location>
        <begin position="176"/>
        <end position="198"/>
    </location>
</feature>
<feature type="region of interest" description="Disordered" evidence="6">
    <location>
        <begin position="307"/>
        <end position="329"/>
    </location>
</feature>